<dbReference type="Proteomes" id="UP001304970">
    <property type="component" value="Chromosome"/>
</dbReference>
<feature type="transmembrane region" description="Helical" evidence="5">
    <location>
        <begin position="406"/>
        <end position="424"/>
    </location>
</feature>
<sequence>MNGSIKSNLVFALYALFLGAFTGIVTFLFLKLMNLGIQFLWVDIPSHIDFAYYPIVICLIGGLLVGITKKIYGNLPPTLSVVLLEAKESKRIEYKNLPVIVLCAFLPLIFGGSIGPEAGLAGILGGLCTWIGDHVKASAKTIQALSEIGMAATLGTIFGSPFFGVAKTVEEEEEANSLFIQKVETKKFKSEFHDTNSNEKSMHKSEFGKSEPNHFESEKFEFEENFRQILKEEESFVLPKKSKIYLYLIAAIAGFGTYFLLSHWFPLGGFYRYDSVSFGWNEILALVPLVLLGVFFAWIYSVFGYIIKIILRPLKNHKILTAILGGLALGILGMIFPYTLFSGEVQIGEMAANWMSLTALTLLLIVLAKLFLTRFCIMSGWRGGQIFPAIFAGMTLGYAVSSIFPLEPAFCAAIVSVSLVTVILKKPAATVILFVAFFPLGFLIPLTVAALISGFIPFPKFLDKFEKEEIEEEYLERKQLAEMEKNKIQTQVPDV</sequence>
<dbReference type="Pfam" id="PF00654">
    <property type="entry name" value="Voltage_CLC"/>
    <property type="match status" value="2"/>
</dbReference>
<feature type="transmembrane region" description="Helical" evidence="5">
    <location>
        <begin position="244"/>
        <end position="265"/>
    </location>
</feature>
<evidence type="ECO:0000256" key="1">
    <source>
        <dbReference type="ARBA" id="ARBA00004141"/>
    </source>
</evidence>
<dbReference type="SUPFAM" id="SSF81340">
    <property type="entry name" value="Clc chloride channel"/>
    <property type="match status" value="2"/>
</dbReference>
<dbReference type="AlphaFoldDB" id="A0AA96ZVR0"/>
<dbReference type="PANTHER" id="PTHR43427:SF12">
    <property type="entry name" value="CHLORIDE TRANSPORTER"/>
    <property type="match status" value="1"/>
</dbReference>
<dbReference type="CDD" id="cd00400">
    <property type="entry name" value="Voltage_gated_ClC"/>
    <property type="match status" value="1"/>
</dbReference>
<feature type="transmembrane region" description="Helical" evidence="5">
    <location>
        <begin position="50"/>
        <end position="67"/>
    </location>
</feature>
<feature type="transmembrane region" description="Helical" evidence="5">
    <location>
        <begin position="9"/>
        <end position="30"/>
    </location>
</feature>
<keyword evidence="4 5" id="KW-0472">Membrane</keyword>
<dbReference type="GeneID" id="89228190"/>
<keyword evidence="2 5" id="KW-0812">Transmembrane</keyword>
<feature type="transmembrane region" description="Helical" evidence="5">
    <location>
        <begin position="384"/>
        <end position="400"/>
    </location>
</feature>
<dbReference type="InterPro" id="IPR014743">
    <property type="entry name" value="Cl-channel_core"/>
</dbReference>
<keyword evidence="7" id="KW-1185">Reference proteome</keyword>
<feature type="transmembrane region" description="Helical" evidence="5">
    <location>
        <begin position="431"/>
        <end position="456"/>
    </location>
</feature>
<dbReference type="RefSeq" id="WP_338098457.1">
    <property type="nucleotide sequence ID" value="NZ_CP131061.1"/>
</dbReference>
<evidence type="ECO:0000256" key="4">
    <source>
        <dbReference type="ARBA" id="ARBA00023136"/>
    </source>
</evidence>
<name>A0AA96ZVR0_9EURY</name>
<protein>
    <submittedName>
        <fullName evidence="6">Ion-transport protein YfeO</fullName>
    </submittedName>
</protein>
<dbReference type="PANTHER" id="PTHR43427">
    <property type="entry name" value="CHLORIDE CHANNEL PROTEIN CLC-E"/>
    <property type="match status" value="1"/>
</dbReference>
<dbReference type="GO" id="GO:0016020">
    <property type="term" value="C:membrane"/>
    <property type="evidence" value="ECO:0007669"/>
    <property type="project" value="UniProtKB-SubCell"/>
</dbReference>
<evidence type="ECO:0000256" key="2">
    <source>
        <dbReference type="ARBA" id="ARBA00022692"/>
    </source>
</evidence>
<evidence type="ECO:0000256" key="5">
    <source>
        <dbReference type="SAM" id="Phobius"/>
    </source>
</evidence>
<evidence type="ECO:0000256" key="3">
    <source>
        <dbReference type="ARBA" id="ARBA00022989"/>
    </source>
</evidence>
<feature type="transmembrane region" description="Helical" evidence="5">
    <location>
        <begin position="285"/>
        <end position="307"/>
    </location>
</feature>
<evidence type="ECO:0000313" key="7">
    <source>
        <dbReference type="Proteomes" id="UP001304970"/>
    </source>
</evidence>
<dbReference type="InterPro" id="IPR001807">
    <property type="entry name" value="ClC"/>
</dbReference>
<evidence type="ECO:0000313" key="6">
    <source>
        <dbReference type="EMBL" id="WNY26989.1"/>
    </source>
</evidence>
<comment type="subcellular location">
    <subcellularLocation>
        <location evidence="1">Membrane</location>
        <topology evidence="1">Multi-pass membrane protein</topology>
    </subcellularLocation>
</comment>
<reference evidence="6 7" key="1">
    <citation type="submission" date="2023-07" db="EMBL/GenBank/DDBJ databases">
        <title>Closed genome sequence of Methanosarcinaceae archaeon Am2.</title>
        <authorList>
            <person name="Poehlein A."/>
            <person name="Protasov E."/>
            <person name="Platt K."/>
            <person name="Reeh H."/>
            <person name="Daniel R."/>
            <person name="Brune A."/>
        </authorList>
    </citation>
    <scope>NUCLEOTIDE SEQUENCE [LARGE SCALE GENOMIC DNA]</scope>
    <source>
        <strain evidence="6 7">Am2</strain>
    </source>
</reference>
<dbReference type="EMBL" id="CP131061">
    <property type="protein sequence ID" value="WNY26989.1"/>
    <property type="molecule type" value="Genomic_DNA"/>
</dbReference>
<dbReference type="Gene3D" id="1.10.3080.10">
    <property type="entry name" value="Clc chloride channel"/>
    <property type="match status" value="1"/>
</dbReference>
<feature type="transmembrane region" description="Helical" evidence="5">
    <location>
        <begin position="352"/>
        <end position="372"/>
    </location>
</feature>
<feature type="transmembrane region" description="Helical" evidence="5">
    <location>
        <begin position="319"/>
        <end position="340"/>
    </location>
</feature>
<gene>
    <name evidence="6" type="primary">yfeO</name>
    <name evidence="6" type="ORF">MsAm2_07720</name>
</gene>
<accession>A0AA96ZVR0</accession>
<proteinExistence type="predicted"/>
<organism evidence="6 7">
    <name type="scientific">Methanolapillus ohkumae</name>
    <dbReference type="NCBI Taxonomy" id="3028298"/>
    <lineage>
        <taxon>Archaea</taxon>
        <taxon>Methanobacteriati</taxon>
        <taxon>Methanobacteriota</taxon>
        <taxon>Stenosarchaea group</taxon>
        <taxon>Methanomicrobia</taxon>
        <taxon>Methanosarcinales</taxon>
        <taxon>Methanosarcinaceae</taxon>
        <taxon>Methanolapillus</taxon>
    </lineage>
</organism>
<keyword evidence="3 5" id="KW-1133">Transmembrane helix</keyword>
<dbReference type="InterPro" id="IPR050368">
    <property type="entry name" value="ClC-type_chloride_channel"/>
</dbReference>
<dbReference type="GO" id="GO:0015108">
    <property type="term" value="F:chloride transmembrane transporter activity"/>
    <property type="evidence" value="ECO:0007669"/>
    <property type="project" value="InterPro"/>
</dbReference>